<proteinExistence type="predicted"/>
<name>A0AA85JHH5_TRIRE</name>
<reference evidence="1" key="1">
    <citation type="submission" date="2022-06" db="EMBL/GenBank/DDBJ databases">
        <authorList>
            <person name="Berger JAMES D."/>
            <person name="Berger JAMES D."/>
        </authorList>
    </citation>
    <scope>NUCLEOTIDE SEQUENCE [LARGE SCALE GENOMIC DNA]</scope>
</reference>
<dbReference type="AlphaFoldDB" id="A0AA85JHH5"/>
<keyword evidence="1" id="KW-1185">Reference proteome</keyword>
<evidence type="ECO:0000313" key="1">
    <source>
        <dbReference type="Proteomes" id="UP000050795"/>
    </source>
</evidence>
<accession>A0AA85JHH5</accession>
<dbReference type="WBParaSite" id="TREG1_25010.1">
    <property type="protein sequence ID" value="TREG1_25010.1"/>
    <property type="gene ID" value="TREG1_25010"/>
</dbReference>
<reference evidence="2" key="2">
    <citation type="submission" date="2023-11" db="UniProtKB">
        <authorList>
            <consortium name="WormBaseParasite"/>
        </authorList>
    </citation>
    <scope>IDENTIFICATION</scope>
</reference>
<dbReference type="Proteomes" id="UP000050795">
    <property type="component" value="Unassembled WGS sequence"/>
</dbReference>
<sequence>MAKLYELTHVVDRKGSTRLSQYAAYVEHVMNGVNSGVGGERIVVSPRNLSPTIPNPTSAKTAIVIPSSNALLKPPSQVDKYIYTYKCRLLRHASPPKPNPPPRMSPITHMNRRPCIAYPYFCPWKACSKIFVSFILLIEPRLDY</sequence>
<evidence type="ECO:0000313" key="2">
    <source>
        <dbReference type="WBParaSite" id="TREG1_25010.1"/>
    </source>
</evidence>
<organism evidence="1 2">
    <name type="scientific">Trichobilharzia regenti</name>
    <name type="common">Nasal bird schistosome</name>
    <dbReference type="NCBI Taxonomy" id="157069"/>
    <lineage>
        <taxon>Eukaryota</taxon>
        <taxon>Metazoa</taxon>
        <taxon>Spiralia</taxon>
        <taxon>Lophotrochozoa</taxon>
        <taxon>Platyhelminthes</taxon>
        <taxon>Trematoda</taxon>
        <taxon>Digenea</taxon>
        <taxon>Strigeidida</taxon>
        <taxon>Schistosomatoidea</taxon>
        <taxon>Schistosomatidae</taxon>
        <taxon>Trichobilharzia</taxon>
    </lineage>
</organism>
<protein>
    <submittedName>
        <fullName evidence="2">Uncharacterized protein</fullName>
    </submittedName>
</protein>